<comment type="caution">
    <text evidence="1">The sequence shown here is derived from an EMBL/GenBank/DDBJ whole genome shotgun (WGS) entry which is preliminary data.</text>
</comment>
<evidence type="ECO:0000313" key="2">
    <source>
        <dbReference type="Proteomes" id="UP001165960"/>
    </source>
</evidence>
<organism evidence="1 2">
    <name type="scientific">Entomophthora muscae</name>
    <dbReference type="NCBI Taxonomy" id="34485"/>
    <lineage>
        <taxon>Eukaryota</taxon>
        <taxon>Fungi</taxon>
        <taxon>Fungi incertae sedis</taxon>
        <taxon>Zoopagomycota</taxon>
        <taxon>Entomophthoromycotina</taxon>
        <taxon>Entomophthoromycetes</taxon>
        <taxon>Entomophthorales</taxon>
        <taxon>Entomophthoraceae</taxon>
        <taxon>Entomophthora</taxon>
    </lineage>
</organism>
<gene>
    <name evidence="1" type="ORF">DSO57_1020212</name>
</gene>
<evidence type="ECO:0000313" key="1">
    <source>
        <dbReference type="EMBL" id="KAJ9069264.1"/>
    </source>
</evidence>
<sequence>MNYSINQPNYWTGNVSPVFDNSSSTSPIPASFVPMDHLTLAPLSWSRHATHATRLPSILEILSQPHLYTPTLPSVREWSSFNAAASNPEWKPSAMPKRPRRRFHEVERKYGCTFPGCGKAYGALNHLNAHIVSRSHGRRRKAREFVSHQEKLWSPSTIPWWWISIAFGQLWSANLHRHCARVGLSGYSASIQGDLNPSQESLDFAYLVLAPPYGAQPSPPEFPYTTLIGGVYPATKHSRGKIDYAPP</sequence>
<dbReference type="Proteomes" id="UP001165960">
    <property type="component" value="Unassembled WGS sequence"/>
</dbReference>
<dbReference type="EMBL" id="QTSX02003644">
    <property type="protein sequence ID" value="KAJ9069264.1"/>
    <property type="molecule type" value="Genomic_DNA"/>
</dbReference>
<accession>A0ACC2T3K6</accession>
<proteinExistence type="predicted"/>
<name>A0ACC2T3K6_9FUNG</name>
<reference evidence="1" key="1">
    <citation type="submission" date="2022-04" db="EMBL/GenBank/DDBJ databases">
        <title>Genome of the entomopathogenic fungus Entomophthora muscae.</title>
        <authorList>
            <person name="Elya C."/>
            <person name="Lovett B.R."/>
            <person name="Lee E."/>
            <person name="Macias A.M."/>
            <person name="Hajek A.E."/>
            <person name="De Bivort B.L."/>
            <person name="Kasson M.T."/>
            <person name="De Fine Licht H.H."/>
            <person name="Stajich J.E."/>
        </authorList>
    </citation>
    <scope>NUCLEOTIDE SEQUENCE</scope>
    <source>
        <strain evidence="1">Berkeley</strain>
    </source>
</reference>
<protein>
    <submittedName>
        <fullName evidence="1">Uncharacterized protein</fullName>
    </submittedName>
</protein>
<keyword evidence="2" id="KW-1185">Reference proteome</keyword>